<dbReference type="NCBIfam" id="TIGR00214">
    <property type="entry name" value="lipB"/>
    <property type="match status" value="1"/>
</dbReference>
<feature type="active site" description="Acyl-thioester intermediate" evidence="6 8">
    <location>
        <position position="172"/>
    </location>
</feature>
<proteinExistence type="inferred from homology"/>
<dbReference type="FunFam" id="3.30.930.10:FF:000035">
    <property type="entry name" value="Putative lipoyltransferase 2, mitochondrial"/>
    <property type="match status" value="1"/>
</dbReference>
<dbReference type="GO" id="GO:0009249">
    <property type="term" value="P:protein lipoylation"/>
    <property type="evidence" value="ECO:0007669"/>
    <property type="project" value="InterPro"/>
</dbReference>
<dbReference type="CDD" id="cd16444">
    <property type="entry name" value="LipB"/>
    <property type="match status" value="1"/>
</dbReference>
<dbReference type="GO" id="GO:0033819">
    <property type="term" value="F:lipoyl(octanoyl) transferase activity"/>
    <property type="evidence" value="ECO:0007669"/>
    <property type="project" value="UniProtKB-EC"/>
</dbReference>
<gene>
    <name evidence="6" type="primary">lipB</name>
    <name evidence="12" type="ORF">BN938_2387</name>
</gene>
<evidence type="ECO:0000256" key="1">
    <source>
        <dbReference type="ARBA" id="ARBA00004821"/>
    </source>
</evidence>
<dbReference type="KEGG" id="rbc:BN938_2387"/>
<feature type="site" description="Lowers pKa of active site Cys" evidence="6 10">
    <location>
        <position position="138"/>
    </location>
</feature>
<evidence type="ECO:0000256" key="10">
    <source>
        <dbReference type="PIRSR" id="PIRSR016262-3"/>
    </source>
</evidence>
<dbReference type="HAMAP" id="MF_00013">
    <property type="entry name" value="LipB"/>
    <property type="match status" value="1"/>
</dbReference>
<name>A0A060RDS5_9BACT</name>
<dbReference type="UniPathway" id="UPA00538">
    <property type="reaction ID" value="UER00592"/>
</dbReference>
<dbReference type="PANTHER" id="PTHR10993">
    <property type="entry name" value="OCTANOYLTRANSFERASE"/>
    <property type="match status" value="1"/>
</dbReference>
<reference evidence="12 13" key="1">
    <citation type="journal article" date="2015" name="Genome Announc.">
        <title>Complete Genome Sequence of the Novel Leech Symbiont Mucinivorans hirudinis M3T.</title>
        <authorList>
            <person name="Nelson M.C."/>
            <person name="Bomar L."/>
            <person name="Graf J."/>
        </authorList>
    </citation>
    <scope>NUCLEOTIDE SEQUENCE [LARGE SCALE GENOMIC DNA]</scope>
    <source>
        <strain evidence="13">M3</strain>
    </source>
</reference>
<dbReference type="PROSITE" id="PS51733">
    <property type="entry name" value="BPL_LPL_CATALYTIC"/>
    <property type="match status" value="1"/>
</dbReference>
<comment type="subcellular location">
    <subcellularLocation>
        <location evidence="6">Cytoplasm</location>
    </subcellularLocation>
</comment>
<dbReference type="InterPro" id="IPR000544">
    <property type="entry name" value="Octanoyltransferase"/>
</dbReference>
<protein>
    <recommendedName>
        <fullName evidence="6 7">Octanoyltransferase</fullName>
        <ecNumber evidence="6 7">2.3.1.181</ecNumber>
    </recommendedName>
    <alternativeName>
        <fullName evidence="6">Lipoate-protein ligase B</fullName>
    </alternativeName>
    <alternativeName>
        <fullName evidence="6">Lipoyl/octanoyl transferase</fullName>
    </alternativeName>
    <alternativeName>
        <fullName evidence="6">Octanoyl-[acyl-carrier-protein]-protein N-octanoyltransferase</fullName>
    </alternativeName>
</protein>
<feature type="binding site" evidence="6 9">
    <location>
        <begin position="141"/>
        <end position="143"/>
    </location>
    <ligand>
        <name>substrate</name>
    </ligand>
</feature>
<evidence type="ECO:0000259" key="11">
    <source>
        <dbReference type="PROSITE" id="PS51733"/>
    </source>
</evidence>
<dbReference type="PIRSF" id="PIRSF016262">
    <property type="entry name" value="LPLase"/>
    <property type="match status" value="1"/>
</dbReference>
<comment type="pathway">
    <text evidence="1 6 7">Protein modification; protein lipoylation via endogenous pathway; protein N(6)-(lipoyl)lysine from octanoyl-[acyl-carrier-protein]: step 1/2.</text>
</comment>
<dbReference type="EMBL" id="HG934468">
    <property type="protein sequence ID" value="CDN32458.1"/>
    <property type="molecule type" value="Genomic_DNA"/>
</dbReference>
<dbReference type="GO" id="GO:0005737">
    <property type="term" value="C:cytoplasm"/>
    <property type="evidence" value="ECO:0007669"/>
    <property type="project" value="UniProtKB-SubCell"/>
</dbReference>
<feature type="binding site" evidence="6 9">
    <location>
        <begin position="73"/>
        <end position="80"/>
    </location>
    <ligand>
        <name>substrate</name>
    </ligand>
</feature>
<dbReference type="PANTHER" id="PTHR10993:SF12">
    <property type="entry name" value="OCTANOYLTRANSFERASE"/>
    <property type="match status" value="1"/>
</dbReference>
<evidence type="ECO:0000256" key="3">
    <source>
        <dbReference type="ARBA" id="ARBA00022679"/>
    </source>
</evidence>
<comment type="similarity">
    <text evidence="6 7">Belongs to the LipB family.</text>
</comment>
<dbReference type="AlphaFoldDB" id="A0A060RDS5"/>
<evidence type="ECO:0000256" key="2">
    <source>
        <dbReference type="ARBA" id="ARBA00022490"/>
    </source>
</evidence>
<dbReference type="EC" id="2.3.1.181" evidence="6 7"/>
<dbReference type="STRING" id="1433126.BN938_2387"/>
<keyword evidence="2 6" id="KW-0963">Cytoplasm</keyword>
<comment type="miscellaneous">
    <text evidence="6">In the reaction, the free carboxyl group of octanoic acid is attached via an amide linkage to the epsilon-amino group of a specific lysine residue of lipoyl domains of lipoate-dependent enzymes.</text>
</comment>
<feature type="binding site" evidence="6 9">
    <location>
        <begin position="154"/>
        <end position="156"/>
    </location>
    <ligand>
        <name>substrate</name>
    </ligand>
</feature>
<dbReference type="InterPro" id="IPR045864">
    <property type="entry name" value="aa-tRNA-synth_II/BPL/LPL"/>
</dbReference>
<evidence type="ECO:0000256" key="5">
    <source>
        <dbReference type="ARBA" id="ARBA00024732"/>
    </source>
</evidence>
<evidence type="ECO:0000313" key="12">
    <source>
        <dbReference type="EMBL" id="CDN32458.1"/>
    </source>
</evidence>
<dbReference type="eggNOG" id="COG0321">
    <property type="taxonomic scope" value="Bacteria"/>
</dbReference>
<comment type="catalytic activity">
    <reaction evidence="6 7">
        <text>octanoyl-[ACP] + L-lysyl-[protein] = N(6)-octanoyl-L-lysyl-[protein] + holo-[ACP] + H(+)</text>
        <dbReference type="Rhea" id="RHEA:17665"/>
        <dbReference type="Rhea" id="RHEA-COMP:9636"/>
        <dbReference type="Rhea" id="RHEA-COMP:9685"/>
        <dbReference type="Rhea" id="RHEA-COMP:9752"/>
        <dbReference type="Rhea" id="RHEA-COMP:9928"/>
        <dbReference type="ChEBI" id="CHEBI:15378"/>
        <dbReference type="ChEBI" id="CHEBI:29969"/>
        <dbReference type="ChEBI" id="CHEBI:64479"/>
        <dbReference type="ChEBI" id="CHEBI:78463"/>
        <dbReference type="ChEBI" id="CHEBI:78809"/>
        <dbReference type="EC" id="2.3.1.181"/>
    </reaction>
</comment>
<dbReference type="OrthoDB" id="9787061at2"/>
<dbReference type="PATRIC" id="fig|1433126.3.peg.2362"/>
<dbReference type="SUPFAM" id="SSF55681">
    <property type="entry name" value="Class II aaRS and biotin synthetases"/>
    <property type="match status" value="1"/>
</dbReference>
<keyword evidence="4 6" id="KW-0012">Acyltransferase</keyword>
<keyword evidence="3 6" id="KW-0808">Transferase</keyword>
<dbReference type="InterPro" id="IPR004143">
    <property type="entry name" value="BPL_LPL_catalytic"/>
</dbReference>
<evidence type="ECO:0000256" key="4">
    <source>
        <dbReference type="ARBA" id="ARBA00023315"/>
    </source>
</evidence>
<dbReference type="Proteomes" id="UP000027616">
    <property type="component" value="Chromosome I"/>
</dbReference>
<keyword evidence="13" id="KW-1185">Reference proteome</keyword>
<feature type="domain" description="BPL/LPL catalytic" evidence="11">
    <location>
        <begin position="28"/>
        <end position="207"/>
    </location>
</feature>
<sequence>MRIVNCGIIDYQSALAQQRCYFDALLAGGDDEVVMLCEHPHVYTLGKSGNGNNLLINDEFLEKIDATYYKTDRGGDITYHGFGQLVAYPILKLEKHNLSLKDYIYRLEQAIIETVAEFGIASARLEGATGVWIEGQRKIAAIGVKASRYVTMHGIALNVNTDLKYFSYINPCGFVDKGVTSIAKEMGKEVDFERVKRTFCEKFAEQL</sequence>
<dbReference type="InterPro" id="IPR020605">
    <property type="entry name" value="Octanoyltransferase_CS"/>
</dbReference>
<accession>A0A060RDS5</accession>
<dbReference type="Gene3D" id="3.30.930.10">
    <property type="entry name" value="Bira Bifunctional Protein, Domain 2"/>
    <property type="match status" value="1"/>
</dbReference>
<dbReference type="Pfam" id="PF21948">
    <property type="entry name" value="LplA-B_cat"/>
    <property type="match status" value="1"/>
</dbReference>
<evidence type="ECO:0000313" key="13">
    <source>
        <dbReference type="Proteomes" id="UP000027616"/>
    </source>
</evidence>
<dbReference type="NCBIfam" id="NF010925">
    <property type="entry name" value="PRK14345.1"/>
    <property type="match status" value="1"/>
</dbReference>
<evidence type="ECO:0000256" key="7">
    <source>
        <dbReference type="PIRNR" id="PIRNR016262"/>
    </source>
</evidence>
<dbReference type="HOGENOM" id="CLU_035168_1_3_10"/>
<organism evidence="12 13">
    <name type="scientific">Mucinivorans hirudinis</name>
    <dbReference type="NCBI Taxonomy" id="1433126"/>
    <lineage>
        <taxon>Bacteria</taxon>
        <taxon>Pseudomonadati</taxon>
        <taxon>Bacteroidota</taxon>
        <taxon>Bacteroidia</taxon>
        <taxon>Bacteroidales</taxon>
        <taxon>Rikenellaceae</taxon>
        <taxon>Mucinivorans</taxon>
    </lineage>
</organism>
<evidence type="ECO:0000256" key="6">
    <source>
        <dbReference type="HAMAP-Rule" id="MF_00013"/>
    </source>
</evidence>
<evidence type="ECO:0000256" key="9">
    <source>
        <dbReference type="PIRSR" id="PIRSR016262-2"/>
    </source>
</evidence>
<dbReference type="PROSITE" id="PS01313">
    <property type="entry name" value="LIPB"/>
    <property type="match status" value="1"/>
</dbReference>
<evidence type="ECO:0000256" key="8">
    <source>
        <dbReference type="PIRSR" id="PIRSR016262-1"/>
    </source>
</evidence>
<comment type="function">
    <text evidence="5 6 7">Catalyzes the transfer of endogenously produced octanoic acid from octanoyl-acyl-carrier-protein onto the lipoyl domains of lipoate-dependent enzymes. Lipoyl-ACP can also act as a substrate although octanoyl-ACP is likely to be the physiological substrate.</text>
</comment>